<dbReference type="Proteomes" id="UP000321490">
    <property type="component" value="Unassembled WGS sequence"/>
</dbReference>
<dbReference type="NCBIfam" id="TIGR00350">
    <property type="entry name" value="lytR_cpsA_psr"/>
    <property type="match status" value="1"/>
</dbReference>
<keyword evidence="3" id="KW-0812">Transmembrane</keyword>
<dbReference type="Gene3D" id="3.40.630.190">
    <property type="entry name" value="LCP protein"/>
    <property type="match status" value="1"/>
</dbReference>
<organism evidence="5 6">
    <name type="scientific">Modestobacter roseus</name>
    <dbReference type="NCBI Taxonomy" id="1181884"/>
    <lineage>
        <taxon>Bacteria</taxon>
        <taxon>Bacillati</taxon>
        <taxon>Actinomycetota</taxon>
        <taxon>Actinomycetes</taxon>
        <taxon>Geodermatophilales</taxon>
        <taxon>Geodermatophilaceae</taxon>
        <taxon>Modestobacter</taxon>
    </lineage>
</organism>
<comment type="similarity">
    <text evidence="1">Belongs to the LytR/CpsA/Psr (LCP) family.</text>
</comment>
<name>A0A562IS42_9ACTN</name>
<dbReference type="Pfam" id="PF03816">
    <property type="entry name" value="LytR_cpsA_psr"/>
    <property type="match status" value="1"/>
</dbReference>
<dbReference type="InterPro" id="IPR004474">
    <property type="entry name" value="LytR_CpsA_psr"/>
</dbReference>
<protein>
    <submittedName>
        <fullName evidence="5">LytR family transcriptional attenuator</fullName>
    </submittedName>
</protein>
<evidence type="ECO:0000259" key="4">
    <source>
        <dbReference type="Pfam" id="PF03816"/>
    </source>
</evidence>
<dbReference type="OrthoDB" id="4865223at2"/>
<evidence type="ECO:0000313" key="6">
    <source>
        <dbReference type="Proteomes" id="UP000321490"/>
    </source>
</evidence>
<feature type="domain" description="Cell envelope-related transcriptional attenuator" evidence="4">
    <location>
        <begin position="104"/>
        <end position="221"/>
    </location>
</feature>
<sequence length="330" mass="34026">MTAPHVPNAGQGPPGRRSAWLGPLAPHRRLRAGLLVLVVVVVALVADVAVLAARIDRIDVDLSGGAGDADGRTWVLAGLDSRDRLPAGADVSQFGTPDDVPGARADVIVVVHQTDAGTTALSVPRDLVVHTDHGPDRLALAWLEGPQGLADSLCRLGIPTDHLVTVDLAGFAAVVDAAGGLDVEVPEPVRDRPAGLQVDEAGHQHVDGATALALVRSRHPEHLVDGTWRAAPVDPDGRATAAGTVLDALVDQVRGSPLRPWRLQSLAWAASGALAVDPDTSMADLAGLARAELDRLEVLPVDDPVGDTLLRRPTAATTAALAAAGLTCDP</sequence>
<keyword evidence="3" id="KW-0472">Membrane</keyword>
<proteinExistence type="inferred from homology"/>
<evidence type="ECO:0000313" key="5">
    <source>
        <dbReference type="EMBL" id="TWH73857.1"/>
    </source>
</evidence>
<keyword evidence="6" id="KW-1185">Reference proteome</keyword>
<accession>A0A562IS42</accession>
<dbReference type="InterPro" id="IPR050922">
    <property type="entry name" value="LytR/CpsA/Psr_CW_biosynth"/>
</dbReference>
<evidence type="ECO:0000256" key="2">
    <source>
        <dbReference type="SAM" id="MobiDB-lite"/>
    </source>
</evidence>
<reference evidence="5 6" key="1">
    <citation type="submission" date="2019-07" db="EMBL/GenBank/DDBJ databases">
        <title>R&amp;d 2014.</title>
        <authorList>
            <person name="Klenk H.-P."/>
        </authorList>
    </citation>
    <scope>NUCLEOTIDE SEQUENCE [LARGE SCALE GENOMIC DNA]</scope>
    <source>
        <strain evidence="5 6">DSM 45764</strain>
    </source>
</reference>
<gene>
    <name evidence="5" type="ORF">JD78_02386</name>
</gene>
<feature type="region of interest" description="Disordered" evidence="2">
    <location>
        <begin position="1"/>
        <end position="20"/>
    </location>
</feature>
<evidence type="ECO:0000256" key="1">
    <source>
        <dbReference type="ARBA" id="ARBA00006068"/>
    </source>
</evidence>
<comment type="caution">
    <text evidence="5">The sequence shown here is derived from an EMBL/GenBank/DDBJ whole genome shotgun (WGS) entry which is preliminary data.</text>
</comment>
<dbReference type="EMBL" id="VLKF01000001">
    <property type="protein sequence ID" value="TWH73857.1"/>
    <property type="molecule type" value="Genomic_DNA"/>
</dbReference>
<dbReference type="AlphaFoldDB" id="A0A562IS42"/>
<feature type="transmembrane region" description="Helical" evidence="3">
    <location>
        <begin position="32"/>
        <end position="53"/>
    </location>
</feature>
<dbReference type="PANTHER" id="PTHR33392">
    <property type="entry name" value="POLYISOPRENYL-TEICHOIC ACID--PEPTIDOGLYCAN TEICHOIC ACID TRANSFERASE TAGU"/>
    <property type="match status" value="1"/>
</dbReference>
<keyword evidence="3" id="KW-1133">Transmembrane helix</keyword>
<dbReference type="PANTHER" id="PTHR33392:SF6">
    <property type="entry name" value="POLYISOPRENYL-TEICHOIC ACID--PEPTIDOGLYCAN TEICHOIC ACID TRANSFERASE TAGU"/>
    <property type="match status" value="1"/>
</dbReference>
<evidence type="ECO:0000256" key="3">
    <source>
        <dbReference type="SAM" id="Phobius"/>
    </source>
</evidence>